<evidence type="ECO:0000313" key="4">
    <source>
        <dbReference type="Proteomes" id="UP000325030"/>
    </source>
</evidence>
<name>A0A510DRQ8_9CREN</name>
<sequence>MLNDFSISLEDYYDQFHDKKYKNFPIELLEKMREYLVKKYEENIISIMESTLSLLGGNEEEAPEVLDNVNEIGEDIKLYNSIIEHNTTIGQYRDIIIRGLEKLIESLSKNEDKFWKEVMNSSSLNFQITIYYSLYLKFLTKAYLRLTELKVDPNMKTAECPKKRILGAVNSLVGILGTPLIMYVKENRIYPYISDLTGILLYVTKDEVLPSGNSLGYYLFSRIHGTENE</sequence>
<evidence type="ECO:0000313" key="1">
    <source>
        <dbReference type="EMBL" id="BBG22867.1"/>
    </source>
</evidence>
<dbReference type="Proteomes" id="UP000325030">
    <property type="component" value="Chromosome"/>
</dbReference>
<evidence type="ECO:0000313" key="2">
    <source>
        <dbReference type="EMBL" id="BBG25628.1"/>
    </source>
</evidence>
<gene>
    <name evidence="1" type="ORF">IC006_0151</name>
    <name evidence="2" type="ORF">IC007_0133</name>
</gene>
<accession>A0A510E0J4</accession>
<reference evidence="4" key="1">
    <citation type="submission" date="2018-09" db="EMBL/GenBank/DDBJ databases">
        <title>Complete Genome Sequencing of Sulfolobus sp. JCM 16834.</title>
        <authorList>
            <person name="Kato S."/>
            <person name="Itoh T."/>
            <person name="Ohkuma M."/>
        </authorList>
    </citation>
    <scope>NUCLEOTIDE SEQUENCE [LARGE SCALE GENOMIC DNA]</scope>
    <source>
        <strain evidence="4">IC-007</strain>
    </source>
</reference>
<dbReference type="OrthoDB" id="44147at2157"/>
<dbReference type="KEGG" id="step:IC006_0151"/>
<proteinExistence type="predicted"/>
<reference evidence="1 3" key="2">
    <citation type="journal article" date="2020" name="Int. J. Syst. Evol. Microbiol.">
        <title>Sulfuracidifex tepidarius gen. nov., sp. nov. and transfer of Sulfolobus metallicus Huber and Stetter 1992 to the genus Sulfuracidifex as Sulfuracidifex metallicus comb. nov.</title>
        <authorList>
            <person name="Itoh T."/>
            <person name="Miura T."/>
            <person name="Sakai H.D."/>
            <person name="Kato S."/>
            <person name="Ohkuma M."/>
            <person name="Takashina T."/>
        </authorList>
    </citation>
    <scope>NUCLEOTIDE SEQUENCE [LARGE SCALE GENOMIC DNA]</scope>
    <source>
        <strain evidence="1 3">IC-006</strain>
        <strain evidence="2">IC-007</strain>
    </source>
</reference>
<dbReference type="RefSeq" id="WP_054845432.1">
    <property type="nucleotide sequence ID" value="NZ_BBCL01000002.1"/>
</dbReference>
<protein>
    <submittedName>
        <fullName evidence="1">Uncharacterized protein</fullName>
    </submittedName>
</protein>
<organism evidence="1 3">
    <name type="scientific">Sulfuracidifex tepidarius</name>
    <dbReference type="NCBI Taxonomy" id="1294262"/>
    <lineage>
        <taxon>Archaea</taxon>
        <taxon>Thermoproteota</taxon>
        <taxon>Thermoprotei</taxon>
        <taxon>Sulfolobales</taxon>
        <taxon>Sulfolobaceae</taxon>
        <taxon>Sulfuracidifex</taxon>
    </lineage>
</organism>
<dbReference type="Proteomes" id="UP000322983">
    <property type="component" value="Chromosome"/>
</dbReference>
<dbReference type="EMBL" id="AP018930">
    <property type="protein sequence ID" value="BBG25628.1"/>
    <property type="molecule type" value="Genomic_DNA"/>
</dbReference>
<dbReference type="STRING" id="1294262.GCA_001316085_00956"/>
<evidence type="ECO:0000313" key="3">
    <source>
        <dbReference type="Proteomes" id="UP000322983"/>
    </source>
</evidence>
<accession>A0A510DRQ8</accession>
<keyword evidence="3" id="KW-1185">Reference proteome</keyword>
<dbReference type="EMBL" id="AP018929">
    <property type="protein sequence ID" value="BBG22867.1"/>
    <property type="molecule type" value="Genomic_DNA"/>
</dbReference>
<dbReference type="AlphaFoldDB" id="A0A510DRQ8"/>